<name>A0ABP3L5S0_9BURK</name>
<protein>
    <submittedName>
        <fullName evidence="5">Lytic murein transglycosylase</fullName>
    </submittedName>
</protein>
<evidence type="ECO:0000313" key="6">
    <source>
        <dbReference type="Proteomes" id="UP001501706"/>
    </source>
</evidence>
<dbReference type="PANTHER" id="PTHR30163:SF10">
    <property type="entry name" value="TRANSGLYCOLASE-RELATED"/>
    <property type="match status" value="1"/>
</dbReference>
<dbReference type="InterPro" id="IPR036365">
    <property type="entry name" value="PGBD-like_sf"/>
</dbReference>
<sequence>MSAATFIHDSTKETVISTQVLARARLLAASLAMLAASQAQAQLDTGACLARLRPAAPANGIQVADFDTYTQGATLLASTVASARAQPEGRETWWDYLAKTVDEERVVDGRKLMEAEAAPLSEIAARYEVDGEVMVAIFGIETNFGRVLGKTRVLDAWLTRACTENKPLWIKNVYASIRMLRDGLVQPDTFVGSWSGAFGMTQFIPTSYYELAADGDGDGRIDLYGSLPDALASTASHLRKRRARWTRGLLPVIEVKLPAGVAAGVPAGQEFAGSERRTLAEWAARGVTRVDGGRPDRLRGGEPAPDSPAYLFAPTGAEGPVFLATRNFDAILSYNGSHKYALAVSLLIDRLHGEPPIATPWPTDDPGLSRAEIRELQALLLARGHDVGTPDGIPGTRTRDAVAAEQQRAGLAVDGRVGQRILRTLRQDPLPRTAPAPEPQPGGGA</sequence>
<dbReference type="InterPro" id="IPR031304">
    <property type="entry name" value="SLT_2"/>
</dbReference>
<feature type="region of interest" description="Disordered" evidence="1">
    <location>
        <begin position="424"/>
        <end position="445"/>
    </location>
</feature>
<dbReference type="PANTHER" id="PTHR30163">
    <property type="entry name" value="MEMBRANE-BOUND LYTIC MUREIN TRANSGLYCOSYLASE B"/>
    <property type="match status" value="1"/>
</dbReference>
<keyword evidence="2" id="KW-0732">Signal</keyword>
<organism evidence="5 6">
    <name type="scientific">Pigmentiphaga daeguensis</name>
    <dbReference type="NCBI Taxonomy" id="414049"/>
    <lineage>
        <taxon>Bacteria</taxon>
        <taxon>Pseudomonadati</taxon>
        <taxon>Pseudomonadota</taxon>
        <taxon>Betaproteobacteria</taxon>
        <taxon>Burkholderiales</taxon>
        <taxon>Alcaligenaceae</taxon>
        <taxon>Pigmentiphaga</taxon>
    </lineage>
</organism>
<dbReference type="InterPro" id="IPR023346">
    <property type="entry name" value="Lysozyme-like_dom_sf"/>
</dbReference>
<evidence type="ECO:0000313" key="5">
    <source>
        <dbReference type="EMBL" id="GAA0491353.1"/>
    </source>
</evidence>
<comment type="caution">
    <text evidence="5">The sequence shown here is derived from an EMBL/GenBank/DDBJ whole genome shotgun (WGS) entry which is preliminary data.</text>
</comment>
<dbReference type="EMBL" id="BAAAEN010000001">
    <property type="protein sequence ID" value="GAA0491353.1"/>
    <property type="molecule type" value="Genomic_DNA"/>
</dbReference>
<dbReference type="Pfam" id="PF13406">
    <property type="entry name" value="SLT_2"/>
    <property type="match status" value="1"/>
</dbReference>
<dbReference type="InterPro" id="IPR043426">
    <property type="entry name" value="MltB-like"/>
</dbReference>
<evidence type="ECO:0000256" key="2">
    <source>
        <dbReference type="SAM" id="SignalP"/>
    </source>
</evidence>
<dbReference type="InterPro" id="IPR002477">
    <property type="entry name" value="Peptidoglycan-bd-like"/>
</dbReference>
<dbReference type="SUPFAM" id="SSF47090">
    <property type="entry name" value="PGBD-like"/>
    <property type="match status" value="1"/>
</dbReference>
<gene>
    <name evidence="5" type="ORF">GCM10009097_03740</name>
</gene>
<keyword evidence="6" id="KW-1185">Reference proteome</keyword>
<feature type="domain" description="Peptidoglycan binding-like" evidence="3">
    <location>
        <begin position="370"/>
        <end position="425"/>
    </location>
</feature>
<dbReference type="Proteomes" id="UP001501706">
    <property type="component" value="Unassembled WGS sequence"/>
</dbReference>
<reference evidence="6" key="1">
    <citation type="journal article" date="2019" name="Int. J. Syst. Evol. Microbiol.">
        <title>The Global Catalogue of Microorganisms (GCM) 10K type strain sequencing project: providing services to taxonomists for standard genome sequencing and annotation.</title>
        <authorList>
            <consortium name="The Broad Institute Genomics Platform"/>
            <consortium name="The Broad Institute Genome Sequencing Center for Infectious Disease"/>
            <person name="Wu L."/>
            <person name="Ma J."/>
        </authorList>
    </citation>
    <scope>NUCLEOTIDE SEQUENCE [LARGE SCALE GENOMIC DNA]</scope>
    <source>
        <strain evidence="6">JCM 14330</strain>
    </source>
</reference>
<feature type="compositionally biased region" description="Pro residues" evidence="1">
    <location>
        <begin position="432"/>
        <end position="445"/>
    </location>
</feature>
<dbReference type="InterPro" id="IPR036366">
    <property type="entry name" value="PGBDSf"/>
</dbReference>
<feature type="domain" description="Transglycosylase SLT" evidence="4">
    <location>
        <begin position="47"/>
        <end position="347"/>
    </location>
</feature>
<evidence type="ECO:0000256" key="1">
    <source>
        <dbReference type="SAM" id="MobiDB-lite"/>
    </source>
</evidence>
<proteinExistence type="predicted"/>
<evidence type="ECO:0000259" key="4">
    <source>
        <dbReference type="Pfam" id="PF13406"/>
    </source>
</evidence>
<feature type="chain" id="PRO_5045319446" evidence="2">
    <location>
        <begin position="42"/>
        <end position="445"/>
    </location>
</feature>
<accession>A0ABP3L5S0</accession>
<dbReference type="Gene3D" id="1.10.101.10">
    <property type="entry name" value="PGBD-like superfamily/PGBD"/>
    <property type="match status" value="1"/>
</dbReference>
<feature type="signal peptide" evidence="2">
    <location>
        <begin position="1"/>
        <end position="41"/>
    </location>
</feature>
<dbReference type="RefSeq" id="WP_132978844.1">
    <property type="nucleotide sequence ID" value="NZ_BAAAEN010000001.1"/>
</dbReference>
<evidence type="ECO:0000259" key="3">
    <source>
        <dbReference type="Pfam" id="PF01471"/>
    </source>
</evidence>
<dbReference type="Gene3D" id="1.10.530.10">
    <property type="match status" value="1"/>
</dbReference>
<dbReference type="Pfam" id="PF01471">
    <property type="entry name" value="PG_binding_1"/>
    <property type="match status" value="1"/>
</dbReference>
<dbReference type="Gene3D" id="1.10.8.350">
    <property type="entry name" value="Bacterial muramidase"/>
    <property type="match status" value="1"/>
</dbReference>
<dbReference type="SUPFAM" id="SSF53955">
    <property type="entry name" value="Lysozyme-like"/>
    <property type="match status" value="1"/>
</dbReference>